<sequence>MANKSGHMVGEFEKLGQFYNGCLKFREKPVNFTPGLDYNSWYRLCTGIVTIAKPANFQSSTAGVYELLRELGGYLPPKSIAPVDITPLVSRLLRVNGAPLFDFFVDVDLYDRSRSSVFLDLPTKRQEDAFFAENPEEGLRWAKAYSMMEKRQKRAVHEESRAYTMIKESSSMINDEREKYFKGGLTRDQILKKESNKYFCTQEILKIKEFV</sequence>
<dbReference type="Proteomes" id="UP000242457">
    <property type="component" value="Unassembled WGS sequence"/>
</dbReference>
<evidence type="ECO:0000313" key="1">
    <source>
        <dbReference type="EMBL" id="PBC33862.1"/>
    </source>
</evidence>
<dbReference type="AlphaFoldDB" id="A0A2A3ERG6"/>
<name>A0A2A3ERG6_APICC</name>
<reference evidence="1 2" key="1">
    <citation type="submission" date="2014-07" db="EMBL/GenBank/DDBJ databases">
        <title>Genomic and transcriptomic analysis on Apis cerana provide comprehensive insights into honey bee biology.</title>
        <authorList>
            <person name="Diao Q."/>
            <person name="Sun L."/>
            <person name="Zheng H."/>
            <person name="Zheng H."/>
            <person name="Xu S."/>
            <person name="Wang S."/>
            <person name="Zeng Z."/>
            <person name="Hu F."/>
            <person name="Su S."/>
            <person name="Wu J."/>
        </authorList>
    </citation>
    <scope>NUCLEOTIDE SEQUENCE [LARGE SCALE GENOMIC DNA]</scope>
    <source>
        <tissue evidence="1">Pupae without intestine</tissue>
    </source>
</reference>
<dbReference type="OrthoDB" id="7699534at2759"/>
<evidence type="ECO:0000313" key="2">
    <source>
        <dbReference type="Proteomes" id="UP000242457"/>
    </source>
</evidence>
<dbReference type="EMBL" id="KZ288194">
    <property type="protein sequence ID" value="PBC33862.1"/>
    <property type="molecule type" value="Genomic_DNA"/>
</dbReference>
<keyword evidence="2" id="KW-1185">Reference proteome</keyword>
<proteinExistence type="predicted"/>
<organism evidence="1 2">
    <name type="scientific">Apis cerana cerana</name>
    <name type="common">Oriental honeybee</name>
    <dbReference type="NCBI Taxonomy" id="94128"/>
    <lineage>
        <taxon>Eukaryota</taxon>
        <taxon>Metazoa</taxon>
        <taxon>Ecdysozoa</taxon>
        <taxon>Arthropoda</taxon>
        <taxon>Hexapoda</taxon>
        <taxon>Insecta</taxon>
        <taxon>Pterygota</taxon>
        <taxon>Neoptera</taxon>
        <taxon>Endopterygota</taxon>
        <taxon>Hymenoptera</taxon>
        <taxon>Apocrita</taxon>
        <taxon>Aculeata</taxon>
        <taxon>Apoidea</taxon>
        <taxon>Anthophila</taxon>
        <taxon>Apidae</taxon>
        <taxon>Apis</taxon>
    </lineage>
</organism>
<accession>A0A2A3ERG6</accession>
<gene>
    <name evidence="1" type="ORF">APICC_08348</name>
</gene>
<protein>
    <submittedName>
        <fullName evidence="1">Endothelin-converting enzyme</fullName>
    </submittedName>
</protein>